<dbReference type="InterPro" id="IPR012337">
    <property type="entry name" value="RNaseH-like_sf"/>
</dbReference>
<dbReference type="EMBL" id="CAJGYO010000004">
    <property type="protein sequence ID" value="CAD6223332.1"/>
    <property type="molecule type" value="Genomic_DNA"/>
</dbReference>
<dbReference type="SUPFAM" id="SSF48371">
    <property type="entry name" value="ARM repeat"/>
    <property type="match status" value="1"/>
</dbReference>
<comment type="caution">
    <text evidence="3">The sequence shown here is derived from an EMBL/GenBank/DDBJ whole genome shotgun (WGS) entry which is preliminary data.</text>
</comment>
<accession>A0A811NIM8</accession>
<dbReference type="InterPro" id="IPR013878">
    <property type="entry name" value="Mo25"/>
</dbReference>
<dbReference type="PANTHER" id="PTHR10182">
    <property type="entry name" value="CALCIUM-BINDING PROTEIN 39-RELATED"/>
    <property type="match status" value="1"/>
</dbReference>
<dbReference type="GO" id="GO:0043539">
    <property type="term" value="F:protein serine/threonine kinase activator activity"/>
    <property type="evidence" value="ECO:0007669"/>
    <property type="project" value="TreeGrafter"/>
</dbReference>
<dbReference type="InterPro" id="IPR011989">
    <property type="entry name" value="ARM-like"/>
</dbReference>
<proteinExistence type="inferred from homology"/>
<dbReference type="GO" id="GO:0003676">
    <property type="term" value="F:nucleic acid binding"/>
    <property type="evidence" value="ECO:0007669"/>
    <property type="project" value="InterPro"/>
</dbReference>
<dbReference type="FunFam" id="1.25.10.10:FF:000146">
    <property type="entry name" value="putative MO25-like protein At5g47540"/>
    <property type="match status" value="1"/>
</dbReference>
<dbReference type="Gene3D" id="1.25.10.10">
    <property type="entry name" value="Leucine-rich Repeat Variant"/>
    <property type="match status" value="1"/>
</dbReference>
<gene>
    <name evidence="3" type="ORF">NCGR_LOCUS15751</name>
</gene>
<name>A0A811NIM8_9POAL</name>
<dbReference type="Proteomes" id="UP000604825">
    <property type="component" value="Unassembled WGS sequence"/>
</dbReference>
<comment type="similarity">
    <text evidence="1">Belongs to the Mo25 family.</text>
</comment>
<dbReference type="Pfam" id="PF13456">
    <property type="entry name" value="RVT_3"/>
    <property type="match status" value="1"/>
</dbReference>
<organism evidence="3 4">
    <name type="scientific">Miscanthus lutarioriparius</name>
    <dbReference type="NCBI Taxonomy" id="422564"/>
    <lineage>
        <taxon>Eukaryota</taxon>
        <taxon>Viridiplantae</taxon>
        <taxon>Streptophyta</taxon>
        <taxon>Embryophyta</taxon>
        <taxon>Tracheophyta</taxon>
        <taxon>Spermatophyta</taxon>
        <taxon>Magnoliopsida</taxon>
        <taxon>Liliopsida</taxon>
        <taxon>Poales</taxon>
        <taxon>Poaceae</taxon>
        <taxon>PACMAD clade</taxon>
        <taxon>Panicoideae</taxon>
        <taxon>Andropogonodae</taxon>
        <taxon>Andropogoneae</taxon>
        <taxon>Saccharinae</taxon>
        <taxon>Miscanthus</taxon>
    </lineage>
</organism>
<dbReference type="Gene3D" id="3.30.420.10">
    <property type="entry name" value="Ribonuclease H-like superfamily/Ribonuclease H"/>
    <property type="match status" value="1"/>
</dbReference>
<sequence length="488" mass="54918">MKGLFKSKPRTPVDIVRQTREGLVQLDLHSGSRSGDAKREEKMAELSKNIRDMKSILYGNGESEPVTEACVQLTQEFFRENTLRLLIIHLPKLNLETRKDASQVVANLQRQQVSSKIVASEYLESNKDLLDILILGYENMDIALHYGAMLRECIRHQSIARYVLESEHMKKFFDYIQLPNFDIASDASATFKELLTRHKATVAEFLSNNYDWFFEEFDSRLLSSTNYITKRQAIKLLGDMLLDRSNAAVMMRYVSSKDNLMILMNLLRDSSKNIQIEAFHVFKLFAANKNKPPEVVNILVTNRSKLLRFFAGFKIDKEDEQFEADKEQGFVKINCDVAFFPEQLVGGWGYVIRWDDGDVIGSGYGRPGKVLEASHDEIVACLQAAQRAIDLGVQKLILESDAMTVIQAVNSSVFDRSSASDLLWELKECLSSNFTSCHVACIPRSCNLVSHSLAALGASLSPGTNPIKDCIPNCIDVLVANDLASGHK</sequence>
<dbReference type="PANTHER" id="PTHR10182:SF12">
    <property type="entry name" value="OS07G0585100 PROTEIN"/>
    <property type="match status" value="1"/>
</dbReference>
<dbReference type="Pfam" id="PF08569">
    <property type="entry name" value="Mo25"/>
    <property type="match status" value="1"/>
</dbReference>
<dbReference type="AlphaFoldDB" id="A0A811NIM8"/>
<dbReference type="SUPFAM" id="SSF53098">
    <property type="entry name" value="Ribonuclease H-like"/>
    <property type="match status" value="1"/>
</dbReference>
<dbReference type="InterPro" id="IPR002156">
    <property type="entry name" value="RNaseH_domain"/>
</dbReference>
<dbReference type="GO" id="GO:0035556">
    <property type="term" value="P:intracellular signal transduction"/>
    <property type="evidence" value="ECO:0007669"/>
    <property type="project" value="TreeGrafter"/>
</dbReference>
<dbReference type="CDD" id="cd06222">
    <property type="entry name" value="RNase_H_like"/>
    <property type="match status" value="1"/>
</dbReference>
<dbReference type="InterPro" id="IPR016024">
    <property type="entry name" value="ARM-type_fold"/>
</dbReference>
<dbReference type="InterPro" id="IPR044730">
    <property type="entry name" value="RNase_H-like_dom_plant"/>
</dbReference>
<reference evidence="3" key="1">
    <citation type="submission" date="2020-10" db="EMBL/GenBank/DDBJ databases">
        <authorList>
            <person name="Han B."/>
            <person name="Lu T."/>
            <person name="Zhao Q."/>
            <person name="Huang X."/>
            <person name="Zhao Y."/>
        </authorList>
    </citation>
    <scope>NUCLEOTIDE SEQUENCE</scope>
</reference>
<dbReference type="OrthoDB" id="609103at2759"/>
<evidence type="ECO:0000313" key="4">
    <source>
        <dbReference type="Proteomes" id="UP000604825"/>
    </source>
</evidence>
<dbReference type="GO" id="GO:0004523">
    <property type="term" value="F:RNA-DNA hybrid ribonuclease activity"/>
    <property type="evidence" value="ECO:0007669"/>
    <property type="project" value="InterPro"/>
</dbReference>
<feature type="domain" description="RNase H type-1" evidence="2">
    <location>
        <begin position="334"/>
        <end position="455"/>
    </location>
</feature>
<dbReference type="InterPro" id="IPR036397">
    <property type="entry name" value="RNaseH_sf"/>
</dbReference>
<evidence type="ECO:0000256" key="1">
    <source>
        <dbReference type="ARBA" id="ARBA00011012"/>
    </source>
</evidence>
<evidence type="ECO:0000259" key="2">
    <source>
        <dbReference type="Pfam" id="PF13456"/>
    </source>
</evidence>
<protein>
    <recommendedName>
        <fullName evidence="2">RNase H type-1 domain-containing protein</fullName>
    </recommendedName>
</protein>
<evidence type="ECO:0000313" key="3">
    <source>
        <dbReference type="EMBL" id="CAD6223332.1"/>
    </source>
</evidence>
<keyword evidence="4" id="KW-1185">Reference proteome</keyword>